<protein>
    <submittedName>
        <fullName evidence="1">Uncharacterized protein</fullName>
    </submittedName>
</protein>
<gene>
    <name evidence="1" type="ORF">PACLA_8A071099</name>
</gene>
<evidence type="ECO:0000313" key="2">
    <source>
        <dbReference type="Proteomes" id="UP001152795"/>
    </source>
</evidence>
<sequence length="134" mass="14899">DNDGTSCRRGGKRQLKGKSSSFLVSNVRTEHGNICPNESRNSRARPYVQRNLYNVDELQFPVSTICEENHNARTSCRQQGGKRGWKESLPLKFQVSSSRNNRVATIGDNNDNIGTSCCPGVEQQFEGKSPPELA</sequence>
<reference evidence="1" key="1">
    <citation type="submission" date="2020-04" db="EMBL/GenBank/DDBJ databases">
        <authorList>
            <person name="Alioto T."/>
            <person name="Alioto T."/>
            <person name="Gomez Garrido J."/>
        </authorList>
    </citation>
    <scope>NUCLEOTIDE SEQUENCE</scope>
    <source>
        <strain evidence="1">A484AB</strain>
    </source>
</reference>
<dbReference type="AlphaFoldDB" id="A0A6S7KKP9"/>
<organism evidence="1 2">
    <name type="scientific">Paramuricea clavata</name>
    <name type="common">Red gorgonian</name>
    <name type="synonym">Violescent sea-whip</name>
    <dbReference type="NCBI Taxonomy" id="317549"/>
    <lineage>
        <taxon>Eukaryota</taxon>
        <taxon>Metazoa</taxon>
        <taxon>Cnidaria</taxon>
        <taxon>Anthozoa</taxon>
        <taxon>Octocorallia</taxon>
        <taxon>Malacalcyonacea</taxon>
        <taxon>Plexauridae</taxon>
        <taxon>Paramuricea</taxon>
    </lineage>
</organism>
<proteinExistence type="predicted"/>
<feature type="non-terminal residue" evidence="1">
    <location>
        <position position="134"/>
    </location>
</feature>
<dbReference type="Proteomes" id="UP001152795">
    <property type="component" value="Unassembled WGS sequence"/>
</dbReference>
<name>A0A6S7KKP9_PARCT</name>
<dbReference type="EMBL" id="CACRXK020045723">
    <property type="protein sequence ID" value="CAB4046095.1"/>
    <property type="molecule type" value="Genomic_DNA"/>
</dbReference>
<feature type="non-terminal residue" evidence="1">
    <location>
        <position position="1"/>
    </location>
</feature>
<accession>A0A6S7KKP9</accession>
<keyword evidence="2" id="KW-1185">Reference proteome</keyword>
<comment type="caution">
    <text evidence="1">The sequence shown here is derived from an EMBL/GenBank/DDBJ whole genome shotgun (WGS) entry which is preliminary data.</text>
</comment>
<evidence type="ECO:0000313" key="1">
    <source>
        <dbReference type="EMBL" id="CAB4046095.1"/>
    </source>
</evidence>